<evidence type="ECO:0000256" key="8">
    <source>
        <dbReference type="PROSITE-ProRule" id="PRU00339"/>
    </source>
</evidence>
<name>A0A2U1JDM7_SMIAN</name>
<feature type="repeat" description="TPR" evidence="8">
    <location>
        <begin position="500"/>
        <end position="533"/>
    </location>
</feature>
<feature type="repeat" description="TPR" evidence="8">
    <location>
        <begin position="641"/>
        <end position="674"/>
    </location>
</feature>
<gene>
    <name evidence="11" type="ORF">BB558_000614</name>
    <name evidence="10" type="ORF">BB558_001443</name>
</gene>
<dbReference type="EMBL" id="MBFU01000078">
    <property type="protein sequence ID" value="PWA02426.1"/>
    <property type="molecule type" value="Genomic_DNA"/>
</dbReference>
<comment type="caution">
    <text evidence="11">The sequence shown here is derived from an EMBL/GenBank/DDBJ whole genome shotgun (WGS) entry which is preliminary data.</text>
</comment>
<dbReference type="GO" id="GO:0005829">
    <property type="term" value="C:cytosol"/>
    <property type="evidence" value="ECO:0007669"/>
    <property type="project" value="TreeGrafter"/>
</dbReference>
<feature type="region of interest" description="Disordered" evidence="9">
    <location>
        <begin position="1"/>
        <end position="50"/>
    </location>
</feature>
<evidence type="ECO:0000256" key="4">
    <source>
        <dbReference type="ARBA" id="ARBA00022490"/>
    </source>
</evidence>
<keyword evidence="12" id="KW-1185">Reference proteome</keyword>
<comment type="similarity">
    <text evidence="3">Belongs to the peroxisomal targeting signal receptor family.</text>
</comment>
<keyword evidence="4" id="KW-0963">Cytoplasm</keyword>
<dbReference type="AlphaFoldDB" id="A0A2U1JDM7"/>
<dbReference type="InterPro" id="IPR019734">
    <property type="entry name" value="TPR_rpt"/>
</dbReference>
<accession>A0A2U1JDM7</accession>
<evidence type="ECO:0000313" key="10">
    <source>
        <dbReference type="EMBL" id="PWA02426.1"/>
    </source>
</evidence>
<evidence type="ECO:0000256" key="3">
    <source>
        <dbReference type="ARBA" id="ARBA00005348"/>
    </source>
</evidence>
<dbReference type="GO" id="GO:0005052">
    <property type="term" value="F:peroxisome matrix targeting signal-1 binding"/>
    <property type="evidence" value="ECO:0007669"/>
    <property type="project" value="TreeGrafter"/>
</dbReference>
<dbReference type="GO" id="GO:0005778">
    <property type="term" value="C:peroxisomal membrane"/>
    <property type="evidence" value="ECO:0007669"/>
    <property type="project" value="TreeGrafter"/>
</dbReference>
<dbReference type="EMBL" id="MBFU01000025">
    <property type="protein sequence ID" value="PWA03197.1"/>
    <property type="molecule type" value="Genomic_DNA"/>
</dbReference>
<evidence type="ECO:0000256" key="1">
    <source>
        <dbReference type="ARBA" id="ARBA00004275"/>
    </source>
</evidence>
<evidence type="ECO:0000313" key="12">
    <source>
        <dbReference type="Proteomes" id="UP000245591"/>
    </source>
</evidence>
<evidence type="ECO:0000256" key="9">
    <source>
        <dbReference type="SAM" id="MobiDB-lite"/>
    </source>
</evidence>
<feature type="repeat" description="TPR" evidence="8">
    <location>
        <begin position="607"/>
        <end position="640"/>
    </location>
</feature>
<dbReference type="InterPro" id="IPR024111">
    <property type="entry name" value="PEX5/PEX5L"/>
</dbReference>
<dbReference type="SUPFAM" id="SSF48452">
    <property type="entry name" value="TPR-like"/>
    <property type="match status" value="1"/>
</dbReference>
<dbReference type="SMART" id="SM00028">
    <property type="entry name" value="TPR"/>
    <property type="match status" value="4"/>
</dbReference>
<evidence type="ECO:0000313" key="11">
    <source>
        <dbReference type="EMBL" id="PWA03197.1"/>
    </source>
</evidence>
<feature type="compositionally biased region" description="Polar residues" evidence="9">
    <location>
        <begin position="7"/>
        <end position="19"/>
    </location>
</feature>
<feature type="compositionally biased region" description="Low complexity" evidence="9">
    <location>
        <begin position="34"/>
        <end position="50"/>
    </location>
</feature>
<proteinExistence type="inferred from homology"/>
<organism evidence="11 12">
    <name type="scientific">Smittium angustum</name>
    <dbReference type="NCBI Taxonomy" id="133377"/>
    <lineage>
        <taxon>Eukaryota</taxon>
        <taxon>Fungi</taxon>
        <taxon>Fungi incertae sedis</taxon>
        <taxon>Zoopagomycota</taxon>
        <taxon>Kickxellomycotina</taxon>
        <taxon>Harpellomycetes</taxon>
        <taxon>Harpellales</taxon>
        <taxon>Legeriomycetaceae</taxon>
        <taxon>Smittium</taxon>
    </lineage>
</organism>
<dbReference type="GO" id="GO:0016560">
    <property type="term" value="P:protein import into peroxisome matrix, docking"/>
    <property type="evidence" value="ECO:0007669"/>
    <property type="project" value="TreeGrafter"/>
</dbReference>
<evidence type="ECO:0000256" key="2">
    <source>
        <dbReference type="ARBA" id="ARBA00004496"/>
    </source>
</evidence>
<keyword evidence="5" id="KW-0677">Repeat</keyword>
<dbReference type="PANTHER" id="PTHR10130">
    <property type="entry name" value="PEROXISOMAL TARGETING SIGNAL 1 RECEPTOR PEX5"/>
    <property type="match status" value="1"/>
</dbReference>
<dbReference type="InterPro" id="IPR011990">
    <property type="entry name" value="TPR-like_helical_dom_sf"/>
</dbReference>
<dbReference type="Gene3D" id="1.25.40.10">
    <property type="entry name" value="Tetratricopeptide repeat domain"/>
    <property type="match status" value="1"/>
</dbReference>
<dbReference type="PANTHER" id="PTHR10130:SF0">
    <property type="entry name" value="GH08708P"/>
    <property type="match status" value="1"/>
</dbReference>
<keyword evidence="6 8" id="KW-0802">TPR repeat</keyword>
<protein>
    <submittedName>
        <fullName evidence="11">Uncharacterized protein</fullName>
    </submittedName>
</protein>
<keyword evidence="7" id="KW-0576">Peroxisome</keyword>
<evidence type="ECO:0000256" key="5">
    <source>
        <dbReference type="ARBA" id="ARBA00022737"/>
    </source>
</evidence>
<evidence type="ECO:0000256" key="6">
    <source>
        <dbReference type="ARBA" id="ARBA00022803"/>
    </source>
</evidence>
<comment type="subcellular location">
    <subcellularLocation>
        <location evidence="2">Cytoplasm</location>
    </subcellularLocation>
    <subcellularLocation>
        <location evidence="1">Peroxisome</location>
    </subcellularLocation>
</comment>
<dbReference type="Proteomes" id="UP000245591">
    <property type="component" value="Unassembled WGS sequence"/>
</dbReference>
<evidence type="ECO:0000256" key="7">
    <source>
        <dbReference type="ARBA" id="ARBA00023140"/>
    </source>
</evidence>
<reference evidence="11 12" key="1">
    <citation type="journal article" date="2018" name="MBio">
        <title>Comparative Genomics Reveals the Core Gene Toolbox for the Fungus-Insect Symbiosis.</title>
        <authorList>
            <person name="Wang Y."/>
            <person name="Stata M."/>
            <person name="Wang W."/>
            <person name="Stajich J.E."/>
            <person name="White M.M."/>
            <person name="Moncalvo J.M."/>
        </authorList>
    </citation>
    <scope>NUCLEOTIDE SEQUENCE [LARGE SCALE GENOMIC DNA]</scope>
    <source>
        <strain evidence="11 12">AUS-126-30</strain>
    </source>
</reference>
<sequence>MSGIPSFLSSKDSECSTGNPLDGITKQFGKDRSLQQGSSQPLGLSQAPQQAFRQAFREGQNVPNLAADQMTREFFGGAAHKRPENFRPDTFDFRNINNELQAIPNGNAPIHWASEFQQHGQVHREAELMDLNRAFNMAAMKGPMINNFQPMAQANLVSPAPTISVEETKRVAMDNAFNQARMYADRAGFYFNQAPMYNQVGPLNTTDLLSQPNIQVGQNDLGFKSVGGLVHTENESAIAEDNLSSTNELSEAAKRILNATQYTYNEKFKNSEFLTLLKQLSNNENTIQGPRIVELPPDAQTTTKSAPAKESESTAWESEFAKANESVLEAKLSDINVEDGAIFNRETAVGVERNWYEEFQNSLDGPLQESFVAGSIEDFEAEFAKKEDQINFDDILKDSLGTEEEWIQQYRQSIEPMLNETDAEWESQKKAWNEPLESAYRATDAMYDSYSFVSTNPFTQLTPDVINQTISQSRTDPASRSLGDTILALEAALQKDPTNADLWTQLGIKQQENEREEAAISALRKAISLDVNALDAYMALSVSYTNENYYVDAYQSLFEWISRHPEYKSVVPPNTNPEMSEQGDRKSFIQNLFLNAARQRPGNDWDPNVQIALGVLFNISEEYNKAIDCFRAALSKQPNDYMVWNKLGATMANAQDPKSATEAYFNALEIQPSYIRARYNLAIASINMQHYREAAEHLLGALSLQKRDLDGTGSGSMDPSFVPALSMSSNIWDTLKMIMYMLNEPSLADASDARNLDEFRTKFEF</sequence>
<dbReference type="PROSITE" id="PS50005">
    <property type="entry name" value="TPR"/>
    <property type="match status" value="3"/>
</dbReference>